<dbReference type="InterPro" id="IPR009003">
    <property type="entry name" value="Peptidase_S1_PA"/>
</dbReference>
<dbReference type="OrthoDB" id="10061449at2759"/>
<dbReference type="FunFam" id="2.40.10.10:FF:000006">
    <property type="entry name" value="Serine proteinase stubble"/>
    <property type="match status" value="1"/>
</dbReference>
<keyword evidence="3 5" id="KW-0720">Serine protease</keyword>
<dbReference type="SMR" id="A0A482WSY8"/>
<evidence type="ECO:0000256" key="4">
    <source>
        <dbReference type="ARBA" id="ARBA00023157"/>
    </source>
</evidence>
<evidence type="ECO:0000256" key="2">
    <source>
        <dbReference type="ARBA" id="ARBA00022801"/>
    </source>
</evidence>
<evidence type="ECO:0000259" key="7">
    <source>
        <dbReference type="PROSITE" id="PS50240"/>
    </source>
</evidence>
<dbReference type="PANTHER" id="PTHR24252:SF18">
    <property type="entry name" value="OVOCHYMASE 1"/>
    <property type="match status" value="1"/>
</dbReference>
<dbReference type="GO" id="GO:0006508">
    <property type="term" value="P:proteolysis"/>
    <property type="evidence" value="ECO:0007669"/>
    <property type="project" value="UniProtKB-KW"/>
</dbReference>
<proteinExistence type="predicted"/>
<dbReference type="STRING" id="195883.A0A482WSY8"/>
<keyword evidence="2 5" id="KW-0378">Hydrolase</keyword>
<dbReference type="Gene3D" id="2.40.10.10">
    <property type="entry name" value="Trypsin-like serine proteases"/>
    <property type="match status" value="1"/>
</dbReference>
<dbReference type="PRINTS" id="PR00722">
    <property type="entry name" value="CHYMOTRYPSIN"/>
</dbReference>
<dbReference type="InParanoid" id="A0A482WSY8"/>
<keyword evidence="1 5" id="KW-0645">Protease</keyword>
<organism evidence="8 9">
    <name type="scientific">Laodelphax striatellus</name>
    <name type="common">Small brown planthopper</name>
    <name type="synonym">Delphax striatella</name>
    <dbReference type="NCBI Taxonomy" id="195883"/>
    <lineage>
        <taxon>Eukaryota</taxon>
        <taxon>Metazoa</taxon>
        <taxon>Ecdysozoa</taxon>
        <taxon>Arthropoda</taxon>
        <taxon>Hexapoda</taxon>
        <taxon>Insecta</taxon>
        <taxon>Pterygota</taxon>
        <taxon>Neoptera</taxon>
        <taxon>Paraneoptera</taxon>
        <taxon>Hemiptera</taxon>
        <taxon>Auchenorrhyncha</taxon>
        <taxon>Fulgoroidea</taxon>
        <taxon>Delphacidae</taxon>
        <taxon>Criomorphinae</taxon>
        <taxon>Laodelphax</taxon>
    </lineage>
</organism>
<evidence type="ECO:0000313" key="9">
    <source>
        <dbReference type="Proteomes" id="UP000291343"/>
    </source>
</evidence>
<dbReference type="PANTHER" id="PTHR24252">
    <property type="entry name" value="ACROSIN-RELATED"/>
    <property type="match status" value="1"/>
</dbReference>
<keyword evidence="4" id="KW-1015">Disulfide bond</keyword>
<accession>A0A482WSY8</accession>
<dbReference type="SUPFAM" id="SSF50494">
    <property type="entry name" value="Trypsin-like serine proteases"/>
    <property type="match status" value="1"/>
</dbReference>
<dbReference type="EMBL" id="QKKF02026665">
    <property type="protein sequence ID" value="RZF36281.1"/>
    <property type="molecule type" value="Genomic_DNA"/>
</dbReference>
<dbReference type="Proteomes" id="UP000291343">
    <property type="component" value="Unassembled WGS sequence"/>
</dbReference>
<gene>
    <name evidence="8" type="ORF">LSTR_LSTR006786</name>
</gene>
<sequence>MLTCHPWKPHNLHSTTTSRSTTSRHTPGTTHDSSPFTSTEDSFGARPSSTEHPSSSSASSSAASSASSSGSGSAVASSSSSSFAISSTTDSSVEIYTAAYSPIGYEVECGLSNYSSFTSGKIVGGVAAERGQFPWQISLQILTDTSARHICGGAIVSAHWIVTAAHCVYRVGPEKLSVVAGDYNLYTVEGHEQRRRVVKVIRQNYVRQNFSNDIALLQVWPKLRLDGYWTAPICIPISSLKFDSGSATVTGWGRMSENGALAHILQQVTLPIMPKKRCNELYESAGYGDYLNKCQMCCGWEEGGLDSCQGDSGGPLICGMDDGRFYLCGIVSWGVGCARPKFPGVYTLVPCFTDWIISVIYKHNIPGSGHYPKHRGKFISEDFT</sequence>
<feature type="region of interest" description="Disordered" evidence="6">
    <location>
        <begin position="1"/>
        <end position="71"/>
    </location>
</feature>
<evidence type="ECO:0000256" key="1">
    <source>
        <dbReference type="ARBA" id="ARBA00022670"/>
    </source>
</evidence>
<dbReference type="CDD" id="cd00190">
    <property type="entry name" value="Tryp_SPc"/>
    <property type="match status" value="1"/>
</dbReference>
<dbReference type="Pfam" id="PF00089">
    <property type="entry name" value="Trypsin"/>
    <property type="match status" value="1"/>
</dbReference>
<feature type="compositionally biased region" description="Low complexity" evidence="6">
    <location>
        <begin position="48"/>
        <end position="71"/>
    </location>
</feature>
<evidence type="ECO:0000256" key="5">
    <source>
        <dbReference type="RuleBase" id="RU363034"/>
    </source>
</evidence>
<dbReference type="InterPro" id="IPR001314">
    <property type="entry name" value="Peptidase_S1A"/>
</dbReference>
<dbReference type="InterPro" id="IPR033116">
    <property type="entry name" value="TRYPSIN_SER"/>
</dbReference>
<feature type="compositionally biased region" description="Low complexity" evidence="6">
    <location>
        <begin position="13"/>
        <end position="31"/>
    </location>
</feature>
<dbReference type="GO" id="GO:0004252">
    <property type="term" value="F:serine-type endopeptidase activity"/>
    <property type="evidence" value="ECO:0007669"/>
    <property type="project" value="InterPro"/>
</dbReference>
<protein>
    <recommendedName>
        <fullName evidence="7">Peptidase S1 domain-containing protein</fullName>
    </recommendedName>
</protein>
<dbReference type="PROSITE" id="PS00135">
    <property type="entry name" value="TRYPSIN_SER"/>
    <property type="match status" value="1"/>
</dbReference>
<feature type="domain" description="Peptidase S1" evidence="7">
    <location>
        <begin position="122"/>
        <end position="361"/>
    </location>
</feature>
<dbReference type="PROSITE" id="PS00134">
    <property type="entry name" value="TRYPSIN_HIS"/>
    <property type="match status" value="1"/>
</dbReference>
<feature type="compositionally biased region" description="Polar residues" evidence="6">
    <location>
        <begin position="32"/>
        <end position="41"/>
    </location>
</feature>
<dbReference type="InterPro" id="IPR018114">
    <property type="entry name" value="TRYPSIN_HIS"/>
</dbReference>
<evidence type="ECO:0000256" key="6">
    <source>
        <dbReference type="SAM" id="MobiDB-lite"/>
    </source>
</evidence>
<keyword evidence="9" id="KW-1185">Reference proteome</keyword>
<reference evidence="8 9" key="1">
    <citation type="journal article" date="2017" name="Gigascience">
        <title>Genome sequence of the small brown planthopper, Laodelphax striatellus.</title>
        <authorList>
            <person name="Zhu J."/>
            <person name="Jiang F."/>
            <person name="Wang X."/>
            <person name="Yang P."/>
            <person name="Bao Y."/>
            <person name="Zhao W."/>
            <person name="Wang W."/>
            <person name="Lu H."/>
            <person name="Wang Q."/>
            <person name="Cui N."/>
            <person name="Li J."/>
            <person name="Chen X."/>
            <person name="Luo L."/>
            <person name="Yu J."/>
            <person name="Kang L."/>
            <person name="Cui F."/>
        </authorList>
    </citation>
    <scope>NUCLEOTIDE SEQUENCE [LARGE SCALE GENOMIC DNA]</scope>
    <source>
        <strain evidence="8">Lst14</strain>
    </source>
</reference>
<name>A0A482WSY8_LAOST</name>
<comment type="caution">
    <text evidence="8">The sequence shown here is derived from an EMBL/GenBank/DDBJ whole genome shotgun (WGS) entry which is preliminary data.</text>
</comment>
<evidence type="ECO:0000256" key="3">
    <source>
        <dbReference type="ARBA" id="ARBA00022825"/>
    </source>
</evidence>
<dbReference type="PROSITE" id="PS50240">
    <property type="entry name" value="TRYPSIN_DOM"/>
    <property type="match status" value="1"/>
</dbReference>
<evidence type="ECO:0000313" key="8">
    <source>
        <dbReference type="EMBL" id="RZF36281.1"/>
    </source>
</evidence>
<dbReference type="InterPro" id="IPR001254">
    <property type="entry name" value="Trypsin_dom"/>
</dbReference>
<dbReference type="SMART" id="SM00020">
    <property type="entry name" value="Tryp_SPc"/>
    <property type="match status" value="1"/>
</dbReference>
<dbReference type="AlphaFoldDB" id="A0A482WSY8"/>
<dbReference type="InterPro" id="IPR043504">
    <property type="entry name" value="Peptidase_S1_PA_chymotrypsin"/>
</dbReference>